<evidence type="ECO:0000313" key="1">
    <source>
        <dbReference type="EMBL" id="AEE48036.1"/>
    </source>
</evidence>
<dbReference type="InterPro" id="IPR029058">
    <property type="entry name" value="AB_hydrolase_fold"/>
</dbReference>
<dbReference type="Pfam" id="PF00756">
    <property type="entry name" value="Esterase"/>
    <property type="match status" value="1"/>
</dbReference>
<dbReference type="InterPro" id="IPR000801">
    <property type="entry name" value="Esterase-like"/>
</dbReference>
<dbReference type="Gene3D" id="3.40.50.1820">
    <property type="entry name" value="alpha/beta hydrolase"/>
    <property type="match status" value="1"/>
</dbReference>
<dbReference type="PANTHER" id="PTHR48098">
    <property type="entry name" value="ENTEROCHELIN ESTERASE-RELATED"/>
    <property type="match status" value="1"/>
</dbReference>
<gene>
    <name evidence="1" type="ordered locus">Halhy_0123</name>
</gene>
<dbReference type="Proteomes" id="UP000008461">
    <property type="component" value="Chromosome"/>
</dbReference>
<reference key="2">
    <citation type="submission" date="2011-04" db="EMBL/GenBank/DDBJ databases">
        <title>Complete sequence of chromosome of Haliscomenobacter hydrossis DSM 1100.</title>
        <authorList>
            <consortium name="US DOE Joint Genome Institute (JGI-PGF)"/>
            <person name="Lucas S."/>
            <person name="Han J."/>
            <person name="Lapidus A."/>
            <person name="Bruce D."/>
            <person name="Goodwin L."/>
            <person name="Pitluck S."/>
            <person name="Peters L."/>
            <person name="Kyrpides N."/>
            <person name="Mavromatis K."/>
            <person name="Ivanova N."/>
            <person name="Ovchinnikova G."/>
            <person name="Pagani I."/>
            <person name="Daligault H."/>
            <person name="Detter J.C."/>
            <person name="Han C."/>
            <person name="Land M."/>
            <person name="Hauser L."/>
            <person name="Markowitz V."/>
            <person name="Cheng J.-F."/>
            <person name="Hugenholtz P."/>
            <person name="Woyke T."/>
            <person name="Wu D."/>
            <person name="Verbarg S."/>
            <person name="Frueling A."/>
            <person name="Brambilla E."/>
            <person name="Klenk H.-P."/>
            <person name="Eisen J.A."/>
        </authorList>
    </citation>
    <scope>NUCLEOTIDE SEQUENCE</scope>
    <source>
        <strain>DSM 1100</strain>
    </source>
</reference>
<dbReference type="OrthoDB" id="9784036at2"/>
<dbReference type="eggNOG" id="COG2819">
    <property type="taxonomic scope" value="Bacteria"/>
</dbReference>
<dbReference type="EMBL" id="CP002691">
    <property type="protein sequence ID" value="AEE48036.1"/>
    <property type="molecule type" value="Genomic_DNA"/>
</dbReference>
<proteinExistence type="predicted"/>
<evidence type="ECO:0000313" key="2">
    <source>
        <dbReference type="Proteomes" id="UP000008461"/>
    </source>
</evidence>
<accession>F4KSS2</accession>
<organism evidence="1 2">
    <name type="scientific">Haliscomenobacter hydrossis (strain ATCC 27775 / DSM 1100 / LMG 10767 / O)</name>
    <dbReference type="NCBI Taxonomy" id="760192"/>
    <lineage>
        <taxon>Bacteria</taxon>
        <taxon>Pseudomonadati</taxon>
        <taxon>Bacteroidota</taxon>
        <taxon>Saprospiria</taxon>
        <taxon>Saprospirales</taxon>
        <taxon>Haliscomenobacteraceae</taxon>
        <taxon>Haliscomenobacter</taxon>
    </lineage>
</organism>
<protein>
    <submittedName>
        <fullName evidence="1">Esterase</fullName>
    </submittedName>
</protein>
<sequence length="287" mass="32445">MNILLLIILSTMSGITARNKKAFAQSLATPHHFQESTAAANVKILATDFEIPQLQRKRRIWVYLPLDYEQGKKRYPVLYMQDGQNLFDAKTSFAGEWRVDETLNNLAQTQNKSCIVVGIDNGSEKRMGEYAPWDHPRFGKGEGVAYTKFMVETLKPYIDKNFRTLKGPESTAVIGSSMGGLIAFYAALEYPEVFGRAGVFSPSFWHSEAAFEFAKTKGPEAKKLKIYMFTGALEGKAEMVAPMERMAKILKEAGFTKRRLYTALPKDGNHSEAFWAREFEGAYSWLF</sequence>
<dbReference type="KEGG" id="hhy:Halhy_0123"/>
<dbReference type="AlphaFoldDB" id="F4KSS2"/>
<dbReference type="STRING" id="760192.Halhy_0123"/>
<dbReference type="InterPro" id="IPR050583">
    <property type="entry name" value="Mycobacterial_A85_antigen"/>
</dbReference>
<dbReference type="PANTHER" id="PTHR48098:SF6">
    <property type="entry name" value="FERRI-BACILLIBACTIN ESTERASE BESA"/>
    <property type="match status" value="1"/>
</dbReference>
<name>F4KSS2_HALH1</name>
<dbReference type="SUPFAM" id="SSF53474">
    <property type="entry name" value="alpha/beta-Hydrolases"/>
    <property type="match status" value="1"/>
</dbReference>
<keyword evidence="2" id="KW-1185">Reference proteome</keyword>
<reference evidence="1 2" key="1">
    <citation type="journal article" date="2011" name="Stand. Genomic Sci.">
        <title>Complete genome sequence of Haliscomenobacter hydrossis type strain (O).</title>
        <authorList>
            <consortium name="US DOE Joint Genome Institute (JGI-PGF)"/>
            <person name="Daligault H."/>
            <person name="Lapidus A."/>
            <person name="Zeytun A."/>
            <person name="Nolan M."/>
            <person name="Lucas S."/>
            <person name="Del Rio T.G."/>
            <person name="Tice H."/>
            <person name="Cheng J.F."/>
            <person name="Tapia R."/>
            <person name="Han C."/>
            <person name="Goodwin L."/>
            <person name="Pitluck S."/>
            <person name="Liolios K."/>
            <person name="Pagani I."/>
            <person name="Ivanova N."/>
            <person name="Huntemann M."/>
            <person name="Mavromatis K."/>
            <person name="Mikhailova N."/>
            <person name="Pati A."/>
            <person name="Chen A."/>
            <person name="Palaniappan K."/>
            <person name="Land M."/>
            <person name="Hauser L."/>
            <person name="Brambilla E.M."/>
            <person name="Rohde M."/>
            <person name="Verbarg S."/>
            <person name="Goker M."/>
            <person name="Bristow J."/>
            <person name="Eisen J.A."/>
            <person name="Markowitz V."/>
            <person name="Hugenholtz P."/>
            <person name="Kyrpides N.C."/>
            <person name="Klenk H.P."/>
            <person name="Woyke T."/>
        </authorList>
    </citation>
    <scope>NUCLEOTIDE SEQUENCE [LARGE SCALE GENOMIC DNA]</scope>
    <source>
        <strain evidence="2">ATCC 27775 / DSM 1100 / LMG 10767 / O</strain>
    </source>
</reference>
<dbReference type="HOGENOM" id="CLU_039834_1_2_10"/>